<protein>
    <recommendedName>
        <fullName evidence="2">UPF0225 protein G3I59_13630</fullName>
    </recommendedName>
</protein>
<dbReference type="Pfam" id="PF02810">
    <property type="entry name" value="SEC-C"/>
    <property type="match status" value="1"/>
</dbReference>
<dbReference type="STRING" id="112413.SAMN05421854_115134"/>
<evidence type="ECO:0000313" key="5">
    <source>
        <dbReference type="EMBL" id="SFQ56616.1"/>
    </source>
</evidence>
<dbReference type="Proteomes" id="UP000470404">
    <property type="component" value="Unassembled WGS sequence"/>
</dbReference>
<dbReference type="InterPro" id="IPR032710">
    <property type="entry name" value="NTF2-like_dom_sf"/>
</dbReference>
<dbReference type="InterPro" id="IPR004027">
    <property type="entry name" value="SEC_C_motif"/>
</dbReference>
<dbReference type="PANTHER" id="PTHR33747">
    <property type="entry name" value="UPF0225 PROTEIN SCO1677"/>
    <property type="match status" value="1"/>
</dbReference>
<evidence type="ECO:0000256" key="2">
    <source>
        <dbReference type="HAMAP-Rule" id="MF_00612"/>
    </source>
</evidence>
<keyword evidence="7" id="KW-1185">Reference proteome</keyword>
<evidence type="ECO:0000313" key="7">
    <source>
        <dbReference type="Proteomes" id="UP000470404"/>
    </source>
</evidence>
<accession>A0A1I5ZJH5</accession>
<gene>
    <name evidence="4" type="ORF">G3I59_13630</name>
    <name evidence="5" type="ORF">SAMN05421854_115134</name>
</gene>
<reference evidence="4 7" key="2">
    <citation type="submission" date="2020-01" db="EMBL/GenBank/DDBJ databases">
        <title>Insect and environment-associated Actinomycetes.</title>
        <authorList>
            <person name="Currrie C."/>
            <person name="Chevrette M."/>
            <person name="Carlson C."/>
            <person name="Stubbendieck R."/>
            <person name="Wendt-Pienkowski E."/>
        </authorList>
    </citation>
    <scope>NUCLEOTIDE SEQUENCE [LARGE SCALE GENOMIC DNA]</scope>
    <source>
        <strain evidence="4 7">SID8386</strain>
    </source>
</reference>
<dbReference type="Gene3D" id="3.10.450.50">
    <property type="match status" value="1"/>
</dbReference>
<dbReference type="EMBL" id="JAAGNC010000073">
    <property type="protein sequence ID" value="NEC56599.1"/>
    <property type="molecule type" value="Genomic_DNA"/>
</dbReference>
<dbReference type="InterPro" id="IPR048469">
    <property type="entry name" value="YchJ-like_M"/>
</dbReference>
<dbReference type="HAMAP" id="MF_00612">
    <property type="entry name" value="UPF0225"/>
    <property type="match status" value="1"/>
</dbReference>
<evidence type="ECO:0000313" key="4">
    <source>
        <dbReference type="EMBL" id="NEC56599.1"/>
    </source>
</evidence>
<name>A0A1I5ZJH5_9PSEU</name>
<dbReference type="EMBL" id="FOWC01000015">
    <property type="protein sequence ID" value="SFQ56616.1"/>
    <property type="molecule type" value="Genomic_DNA"/>
</dbReference>
<dbReference type="RefSeq" id="WP_067582121.1">
    <property type="nucleotide sequence ID" value="NZ_FOWC01000015.1"/>
</dbReference>
<comment type="similarity">
    <text evidence="1 2">Belongs to the UPF0225 family.</text>
</comment>
<evidence type="ECO:0000313" key="6">
    <source>
        <dbReference type="Proteomes" id="UP000199137"/>
    </source>
</evidence>
<feature type="domain" description="YchJ-like middle NTF2-like" evidence="3">
    <location>
        <begin position="29"/>
        <end position="123"/>
    </location>
</feature>
<dbReference type="SUPFAM" id="SSF54427">
    <property type="entry name" value="NTF2-like"/>
    <property type="match status" value="1"/>
</dbReference>
<reference evidence="5 6" key="1">
    <citation type="submission" date="2016-10" db="EMBL/GenBank/DDBJ databases">
        <authorList>
            <person name="de Groot N.N."/>
        </authorList>
    </citation>
    <scope>NUCLEOTIDE SEQUENCE [LARGE SCALE GENOMIC DNA]</scope>
    <source>
        <strain evidence="5 6">DSM 44637</strain>
    </source>
</reference>
<dbReference type="InterPro" id="IPR023006">
    <property type="entry name" value="YchJ-like"/>
</dbReference>
<dbReference type="AlphaFoldDB" id="A0A1I5ZJH5"/>
<evidence type="ECO:0000256" key="1">
    <source>
        <dbReference type="ARBA" id="ARBA00010839"/>
    </source>
</evidence>
<organism evidence="5 6">
    <name type="scientific">Amycolatopsis rubida</name>
    <dbReference type="NCBI Taxonomy" id="112413"/>
    <lineage>
        <taxon>Bacteria</taxon>
        <taxon>Bacillati</taxon>
        <taxon>Actinomycetota</taxon>
        <taxon>Actinomycetes</taxon>
        <taxon>Pseudonocardiales</taxon>
        <taxon>Pseudonocardiaceae</taxon>
        <taxon>Amycolatopsis</taxon>
    </lineage>
</organism>
<proteinExistence type="inferred from homology"/>
<dbReference type="Pfam" id="PF17775">
    <property type="entry name" value="YchJ_M-like"/>
    <property type="match status" value="1"/>
</dbReference>
<dbReference type="PANTHER" id="PTHR33747:SF1">
    <property type="entry name" value="ADENYLATE CYCLASE-ASSOCIATED CAP C-TERMINAL DOMAIN-CONTAINING PROTEIN"/>
    <property type="match status" value="1"/>
</dbReference>
<dbReference type="Proteomes" id="UP000199137">
    <property type="component" value="Unassembled WGS sequence"/>
</dbReference>
<evidence type="ECO:0000259" key="3">
    <source>
        <dbReference type="Pfam" id="PF17775"/>
    </source>
</evidence>
<sequence length="124" mass="14454">MTNPCPCGLPEPYADCCGRFHRGDQNAPTAERLMRSRYCAFAVGEPDYLLDTWHPDTRPKRLRLDPAQEWTRLEILGRTGGSLLQNEGTVEFRAHYRHQGRDDSQHENSRFVREGGRWYYVDAR</sequence>